<name>A0ABY5AQ31_9CYAN</name>
<evidence type="ECO:0000313" key="1">
    <source>
        <dbReference type="EMBL" id="USR91322.1"/>
    </source>
</evidence>
<protein>
    <recommendedName>
        <fullName evidence="3">DNA-binding protein</fullName>
    </recommendedName>
</protein>
<gene>
    <name evidence="1" type="ORF">NEA10_00850</name>
</gene>
<dbReference type="RefSeq" id="WP_252663349.1">
    <property type="nucleotide sequence ID" value="NZ_CP098611.1"/>
</dbReference>
<sequence length="127" mass="13887">MTVTTVSFLPRFNRALIPLLSGLVLLTGCETPLDFGGDVTPLGTLSQEQLGNEVTVEGVVGDRAPLLDGGAYLLQDESGEIWVISEEEVPEAGQSLRVQGTLEQREIVINQQDYGELYLQEQQRTPQ</sequence>
<organism evidence="1 2">
    <name type="scientific">Phormidium yuhuli AB48</name>
    <dbReference type="NCBI Taxonomy" id="2940671"/>
    <lineage>
        <taxon>Bacteria</taxon>
        <taxon>Bacillati</taxon>
        <taxon>Cyanobacteriota</taxon>
        <taxon>Cyanophyceae</taxon>
        <taxon>Oscillatoriophycideae</taxon>
        <taxon>Oscillatoriales</taxon>
        <taxon>Oscillatoriaceae</taxon>
        <taxon>Phormidium</taxon>
        <taxon>Phormidium yuhuli</taxon>
    </lineage>
</organism>
<proteinExistence type="predicted"/>
<dbReference type="Proteomes" id="UP001056708">
    <property type="component" value="Chromosome"/>
</dbReference>
<evidence type="ECO:0008006" key="3">
    <source>
        <dbReference type="Google" id="ProtNLM"/>
    </source>
</evidence>
<evidence type="ECO:0000313" key="2">
    <source>
        <dbReference type="Proteomes" id="UP001056708"/>
    </source>
</evidence>
<accession>A0ABY5AQ31</accession>
<reference evidence="1" key="1">
    <citation type="submission" date="2022-06" db="EMBL/GenBank/DDBJ databases">
        <title>Genome sequence of Phormidium yuhuli AB48 isolated from an industrial photobioreactor environment.</title>
        <authorList>
            <person name="Qiu Y."/>
            <person name="Noonan A.J.C."/>
            <person name="Dofher K."/>
            <person name="Koch M."/>
            <person name="Kieft B."/>
            <person name="Lin X."/>
            <person name="Ziels R.M."/>
            <person name="Hallam S.J."/>
        </authorList>
    </citation>
    <scope>NUCLEOTIDE SEQUENCE</scope>
    <source>
        <strain evidence="1">AB48</strain>
    </source>
</reference>
<dbReference type="EMBL" id="CP098611">
    <property type="protein sequence ID" value="USR91322.1"/>
    <property type="molecule type" value="Genomic_DNA"/>
</dbReference>
<keyword evidence="2" id="KW-1185">Reference proteome</keyword>